<dbReference type="InterPro" id="IPR000182">
    <property type="entry name" value="GNAT_dom"/>
</dbReference>
<dbReference type="PANTHER" id="PTHR43877:SF1">
    <property type="entry name" value="ACETYLTRANSFERASE"/>
    <property type="match status" value="1"/>
</dbReference>
<dbReference type="RefSeq" id="WP_012169026.1">
    <property type="nucleotide sequence ID" value="NC_009937.1"/>
</dbReference>
<keyword evidence="1 4" id="KW-0808">Transferase</keyword>
<accession>A8IM61</accession>
<feature type="domain" description="N-acetyltransferase" evidence="3">
    <location>
        <begin position="10"/>
        <end position="157"/>
    </location>
</feature>
<reference evidence="4 5" key="4">
    <citation type="journal article" date="2009" name="Appl. Environ. Microbiol.">
        <title>Comparative genome-wide transcriptional profiling of Azorhizobium caulinodans ORS571 grown under free-living and symbiotic conditions.</title>
        <authorList>
            <person name="Tsukada S."/>
            <person name="Aono T."/>
            <person name="Akiba N."/>
            <person name="Lee KB."/>
            <person name="Liu CT."/>
            <person name="Toyazaki H."/>
            <person name="Oyaizu H."/>
        </authorList>
    </citation>
    <scope>NUCLEOTIDE SEQUENCE [LARGE SCALE GENOMIC DNA]</scope>
    <source>
        <strain evidence="5">ATCC 43989 / DSM 5975 / JCM 20966 / LMG 6465 / NBRC 14845 / NCIMB 13405 / ORS 571</strain>
    </source>
</reference>
<reference evidence="4 5" key="3">
    <citation type="journal article" date="2008" name="BMC Genomics">
        <title>The genome of the versatile nitrogen fixer Azorhizobium caulinodans ORS571.</title>
        <authorList>
            <person name="Lee KB."/>
            <person name="Backer P.D."/>
            <person name="Aono T."/>
            <person name="Liu CT."/>
            <person name="Suzuki S."/>
            <person name="Suzuki T."/>
            <person name="Kaneko T."/>
            <person name="Yamada M."/>
            <person name="Tabata S."/>
            <person name="Kupfer D.M."/>
            <person name="Najar F.Z."/>
            <person name="Wiley G.B."/>
            <person name="Roe B."/>
            <person name="Binnewies T.T."/>
            <person name="Ussery D.W."/>
            <person name="D'Haeze W."/>
            <person name="Herder J.D."/>
            <person name="Gevers D."/>
            <person name="Vereecke D."/>
            <person name="Holsters M."/>
            <person name="Oyaizu H."/>
        </authorList>
    </citation>
    <scope>NUCLEOTIDE SEQUENCE [LARGE SCALE GENOMIC DNA]</scope>
    <source>
        <strain evidence="5">ATCC 43989 / DSM 5975 / JCM 20966 / LMG 6465 / NBRC 14845 / NCIMB 13405 / ORS 571</strain>
    </source>
</reference>
<organism evidence="4 5">
    <name type="scientific">Azorhizobium caulinodans (strain ATCC 43989 / DSM 5975 / JCM 20966 / LMG 6465 / NBRC 14845 / NCIMB 13405 / ORS 571)</name>
    <dbReference type="NCBI Taxonomy" id="438753"/>
    <lineage>
        <taxon>Bacteria</taxon>
        <taxon>Pseudomonadati</taxon>
        <taxon>Pseudomonadota</taxon>
        <taxon>Alphaproteobacteria</taxon>
        <taxon>Hyphomicrobiales</taxon>
        <taxon>Xanthobacteraceae</taxon>
        <taxon>Azorhizobium</taxon>
    </lineage>
</organism>
<dbReference type="Pfam" id="PF00583">
    <property type="entry name" value="Acetyltransf_1"/>
    <property type="match status" value="1"/>
</dbReference>
<dbReference type="GO" id="GO:0016747">
    <property type="term" value="F:acyltransferase activity, transferring groups other than amino-acyl groups"/>
    <property type="evidence" value="ECO:0007669"/>
    <property type="project" value="InterPro"/>
</dbReference>
<dbReference type="EMBL" id="AP009384">
    <property type="protein sequence ID" value="BAF86493.1"/>
    <property type="molecule type" value="Genomic_DNA"/>
</dbReference>
<protein>
    <submittedName>
        <fullName evidence="4">GCN5-related N-acetyltransferase</fullName>
    </submittedName>
</protein>
<dbReference type="eggNOG" id="COG0456">
    <property type="taxonomic scope" value="Bacteria"/>
</dbReference>
<name>A8IM61_AZOC5</name>
<reference evidence="4 5" key="5">
    <citation type="journal article" date="2010" name="Appl. Environ. Microbiol.">
        <title>phrR-like gene praR of Azorhizobium caulinodans ORS571 is essential for symbiosis with Sesbania rostrata and is involved in expression of reb genes.</title>
        <authorList>
            <person name="Akiba N."/>
            <person name="Aono T."/>
            <person name="Toyazaki H."/>
            <person name="Sato S."/>
            <person name="Oyaizu H."/>
        </authorList>
    </citation>
    <scope>NUCLEOTIDE SEQUENCE [LARGE SCALE GENOMIC DNA]</scope>
    <source>
        <strain evidence="5">ATCC 43989 / DSM 5975 / JCM 20966 / LMG 6465 / NBRC 14845 / NCIMB 13405 / ORS 571</strain>
    </source>
</reference>
<keyword evidence="2" id="KW-0012">Acyltransferase</keyword>
<keyword evidence="5" id="KW-1185">Reference proteome</keyword>
<dbReference type="Proteomes" id="UP000000270">
    <property type="component" value="Chromosome"/>
</dbReference>
<dbReference type="Gene3D" id="3.40.630.30">
    <property type="match status" value="1"/>
</dbReference>
<gene>
    <name evidence="4" type="ordered locus">AZC_0495</name>
</gene>
<dbReference type="InterPro" id="IPR050832">
    <property type="entry name" value="Bact_Acetyltransf"/>
</dbReference>
<evidence type="ECO:0000256" key="1">
    <source>
        <dbReference type="ARBA" id="ARBA00022679"/>
    </source>
</evidence>
<sequence length="158" mass="17351">MSDHTPKPSFRIRPFAEGDMAALADLWVATWAATMPDIDFEARRPWFLDHFAKLRADGAQVPVAETRDGTPVGFVIIHPTTRYLDQLAVAPAQRGTGAAEALMTAARELSPGGIVLDVNQDNGRAVAFYEKQGLRITSASTNPMSGRAIWRMEWTPEV</sequence>
<reference evidence="4 5" key="6">
    <citation type="journal article" date="2011" name="Appl. Environ. Microbiol.">
        <title>Involvement of the azorhizobial chromosome partition gene (parA) in the onset of bacteroid differentiation during Sesbania rostrata stem nodule development.</title>
        <authorList>
            <person name="Liu CT."/>
            <person name="Lee KB."/>
            <person name="Wang YS."/>
            <person name="Peng MH."/>
            <person name="Lee KT."/>
            <person name="Suzuki S."/>
            <person name="Suzuki T."/>
            <person name="Oyaizu H."/>
        </authorList>
    </citation>
    <scope>NUCLEOTIDE SEQUENCE [LARGE SCALE GENOMIC DNA]</scope>
    <source>
        <strain evidence="5">ATCC 43989 / DSM 5975 / JCM 20966 / LMG 6465 / NBRC 14845 / NCIMB 13405 / ORS 571</strain>
    </source>
</reference>
<dbReference type="CDD" id="cd04301">
    <property type="entry name" value="NAT_SF"/>
    <property type="match status" value="1"/>
</dbReference>
<dbReference type="STRING" id="438753.AZC_0495"/>
<dbReference type="PANTHER" id="PTHR43877">
    <property type="entry name" value="AMINOALKYLPHOSPHONATE N-ACETYLTRANSFERASE-RELATED-RELATED"/>
    <property type="match status" value="1"/>
</dbReference>
<dbReference type="PROSITE" id="PS51186">
    <property type="entry name" value="GNAT"/>
    <property type="match status" value="1"/>
</dbReference>
<reference evidence="4 5" key="1">
    <citation type="journal article" date="2007" name="Appl. Environ. Microbiol.">
        <title>Rhizobial factors required for stem nodule maturation and maintenance in Sesbania rostrata-Azorhizobium caulinodans ORS571 symbiosis.</title>
        <authorList>
            <person name="Suzuki S."/>
            <person name="Aono T."/>
            <person name="Lee KB."/>
            <person name="Suzuki T."/>
            <person name="Liu CT."/>
            <person name="Miwa H."/>
            <person name="Wakao S."/>
            <person name="Iki T."/>
            <person name="Oyaizu H."/>
        </authorList>
    </citation>
    <scope>NUCLEOTIDE SEQUENCE [LARGE SCALE GENOMIC DNA]</scope>
    <source>
        <strain evidence="5">ATCC 43989 / DSM 5975 / JCM 20966 / LMG 6465 / NBRC 14845 / NCIMB 13405 / ORS 571</strain>
    </source>
</reference>
<dbReference type="InterPro" id="IPR016181">
    <property type="entry name" value="Acyl_CoA_acyltransferase"/>
</dbReference>
<evidence type="ECO:0000256" key="2">
    <source>
        <dbReference type="ARBA" id="ARBA00023315"/>
    </source>
</evidence>
<dbReference type="SUPFAM" id="SSF55729">
    <property type="entry name" value="Acyl-CoA N-acyltransferases (Nat)"/>
    <property type="match status" value="1"/>
</dbReference>
<evidence type="ECO:0000313" key="5">
    <source>
        <dbReference type="Proteomes" id="UP000000270"/>
    </source>
</evidence>
<evidence type="ECO:0000259" key="3">
    <source>
        <dbReference type="PROSITE" id="PS51186"/>
    </source>
</evidence>
<dbReference type="HOGENOM" id="CLU_013985_18_7_5"/>
<reference evidence="5" key="2">
    <citation type="submission" date="2007-04" db="EMBL/GenBank/DDBJ databases">
        <title>Complete genome sequence of the nitrogen-fixing bacterium Azorhizobium caulinodans ORS571.</title>
        <authorList>
            <person name="Lee K.B."/>
            <person name="Backer P.D."/>
            <person name="Aono T."/>
            <person name="Liu C.T."/>
            <person name="Suzuki S."/>
            <person name="Suzuki T."/>
            <person name="Kaneko T."/>
            <person name="Yamada M."/>
            <person name="Tabata S."/>
            <person name="Kupfer D.M."/>
            <person name="Najar F.Z."/>
            <person name="Wiley G.B."/>
            <person name="Roe B."/>
            <person name="Binnewies T."/>
            <person name="Ussery D."/>
            <person name="Vereecke D."/>
            <person name="Gevers D."/>
            <person name="Holsters M."/>
            <person name="Oyaizu H."/>
        </authorList>
    </citation>
    <scope>NUCLEOTIDE SEQUENCE [LARGE SCALE GENOMIC DNA]</scope>
    <source>
        <strain evidence="5">ATCC 43989 / DSM 5975 / JCM 20966 / LMG 6465 / NBRC 14845 / NCIMB 13405 / ORS 571</strain>
    </source>
</reference>
<dbReference type="AlphaFoldDB" id="A8IM61"/>
<proteinExistence type="predicted"/>
<dbReference type="KEGG" id="azc:AZC_0495"/>
<evidence type="ECO:0000313" key="4">
    <source>
        <dbReference type="EMBL" id="BAF86493.1"/>
    </source>
</evidence>